<feature type="transmembrane region" description="Helical" evidence="1">
    <location>
        <begin position="121"/>
        <end position="140"/>
    </location>
</feature>
<keyword evidence="1" id="KW-0472">Membrane</keyword>
<name>A0A0N7MC17_9RHOB</name>
<feature type="transmembrane region" description="Helical" evidence="1">
    <location>
        <begin position="94"/>
        <end position="115"/>
    </location>
</feature>
<dbReference type="Proteomes" id="UP000051184">
    <property type="component" value="Unassembled WGS sequence"/>
</dbReference>
<evidence type="ECO:0000313" key="2">
    <source>
        <dbReference type="EMBL" id="CUK26960.1"/>
    </source>
</evidence>
<dbReference type="STRING" id="1715691.TA5113_03224"/>
<dbReference type="EMBL" id="CYUE01000021">
    <property type="protein sequence ID" value="CUK26960.1"/>
    <property type="molecule type" value="Genomic_DNA"/>
</dbReference>
<reference evidence="3" key="1">
    <citation type="submission" date="2015-09" db="EMBL/GenBank/DDBJ databases">
        <authorList>
            <person name="Rodrigo-Torres Lidia"/>
            <person name="Arahal R.David."/>
        </authorList>
    </citation>
    <scope>NUCLEOTIDE SEQUENCE [LARGE SCALE GENOMIC DNA]</scope>
    <source>
        <strain evidence="3">CECT 5114</strain>
    </source>
</reference>
<feature type="transmembrane region" description="Helical" evidence="1">
    <location>
        <begin position="12"/>
        <end position="35"/>
    </location>
</feature>
<protein>
    <submittedName>
        <fullName evidence="2">Uncharacterized protein</fullName>
    </submittedName>
</protein>
<keyword evidence="3" id="KW-1185">Reference proteome</keyword>
<proteinExistence type="predicted"/>
<dbReference type="RefSeq" id="WP_058315886.1">
    <property type="nucleotide sequence ID" value="NZ_CYTO01000024.1"/>
</dbReference>
<feature type="transmembrane region" description="Helical" evidence="1">
    <location>
        <begin position="47"/>
        <end position="73"/>
    </location>
</feature>
<gene>
    <name evidence="2" type="ORF">TA5114_02779</name>
</gene>
<sequence length="149" mass="16181">MNFTDRNTVVSIFVNLTMITYVIYKLVAMNAAGAFDGPDAVNVWARMVIWLIGYSIVATIVGTILFNIVHSIVTNQANPSFVVDERDRMFERRGAFAVIGGAGVGFVGAIIALAMNYSALVGFNIMYFGMAAGALGSDLVRFASYRRGY</sequence>
<keyword evidence="1" id="KW-1133">Transmembrane helix</keyword>
<evidence type="ECO:0000313" key="3">
    <source>
        <dbReference type="Proteomes" id="UP000051184"/>
    </source>
</evidence>
<keyword evidence="1" id="KW-0812">Transmembrane</keyword>
<organism evidence="2 3">
    <name type="scientific">Cognatishimia activa</name>
    <dbReference type="NCBI Taxonomy" id="1715691"/>
    <lineage>
        <taxon>Bacteria</taxon>
        <taxon>Pseudomonadati</taxon>
        <taxon>Pseudomonadota</taxon>
        <taxon>Alphaproteobacteria</taxon>
        <taxon>Rhodobacterales</taxon>
        <taxon>Paracoccaceae</taxon>
        <taxon>Cognatishimia</taxon>
    </lineage>
</organism>
<accession>A0A0N7MC17</accession>
<evidence type="ECO:0000256" key="1">
    <source>
        <dbReference type="SAM" id="Phobius"/>
    </source>
</evidence>
<dbReference type="OrthoDB" id="7689668at2"/>
<dbReference type="AlphaFoldDB" id="A0A0N7MC17"/>